<evidence type="ECO:0000313" key="2">
    <source>
        <dbReference type="WBParaSite" id="Hba_04266"/>
    </source>
</evidence>
<proteinExistence type="predicted"/>
<protein>
    <submittedName>
        <fullName evidence="2">Ovule protein</fullName>
    </submittedName>
</protein>
<evidence type="ECO:0000313" key="1">
    <source>
        <dbReference type="Proteomes" id="UP000095283"/>
    </source>
</evidence>
<name>A0A1I7WGZ5_HETBA</name>
<reference evidence="2" key="1">
    <citation type="submission" date="2016-11" db="UniProtKB">
        <authorList>
            <consortium name="WormBaseParasite"/>
        </authorList>
    </citation>
    <scope>IDENTIFICATION</scope>
</reference>
<dbReference type="WBParaSite" id="Hba_04266">
    <property type="protein sequence ID" value="Hba_04266"/>
    <property type="gene ID" value="Hba_04266"/>
</dbReference>
<organism evidence="1 2">
    <name type="scientific">Heterorhabditis bacteriophora</name>
    <name type="common">Entomopathogenic nematode worm</name>
    <dbReference type="NCBI Taxonomy" id="37862"/>
    <lineage>
        <taxon>Eukaryota</taxon>
        <taxon>Metazoa</taxon>
        <taxon>Ecdysozoa</taxon>
        <taxon>Nematoda</taxon>
        <taxon>Chromadorea</taxon>
        <taxon>Rhabditida</taxon>
        <taxon>Rhabditina</taxon>
        <taxon>Rhabditomorpha</taxon>
        <taxon>Strongyloidea</taxon>
        <taxon>Heterorhabditidae</taxon>
        <taxon>Heterorhabditis</taxon>
    </lineage>
</organism>
<keyword evidence="1" id="KW-1185">Reference proteome</keyword>
<dbReference type="Proteomes" id="UP000095283">
    <property type="component" value="Unplaced"/>
</dbReference>
<sequence length="62" mass="6828">MKLSHHIIKSLNKDVAQMHIVCPNVATIIPTLSHIQLNPSNIGTRGCKRKDANSTIWINGPT</sequence>
<dbReference type="AlphaFoldDB" id="A0A1I7WGZ5"/>
<accession>A0A1I7WGZ5</accession>